<evidence type="ECO:0000313" key="1">
    <source>
        <dbReference type="EMBL" id="PUF23921.1"/>
    </source>
</evidence>
<sequence>MGGIYFMLNNWRYLNVRNYFGKNQQKNDVFFHLSCFFNCCDVYHILNNIRQVKEMNEKDVMRGIYPVENCS</sequence>
<name>A0A7Z1PX24_SALET</name>
<accession>A0A7Z1PX24</accession>
<gene>
    <name evidence="2" type="ORF">DAX73_28020</name>
    <name evidence="1" type="ORF">DAX92_27825</name>
</gene>
<comment type="caution">
    <text evidence="1">The sequence shown here is derived from an EMBL/GenBank/DDBJ whole genome shotgun (WGS) entry which is preliminary data.</text>
</comment>
<dbReference type="AlphaFoldDB" id="A0A7Z1PX24"/>
<dbReference type="EMBL" id="QARO01000071">
    <property type="protein sequence ID" value="PUF49691.1"/>
    <property type="molecule type" value="Genomic_DNA"/>
</dbReference>
<protein>
    <submittedName>
        <fullName evidence="1">Uncharacterized protein</fullName>
    </submittedName>
</protein>
<proteinExistence type="predicted"/>
<evidence type="ECO:0000313" key="4">
    <source>
        <dbReference type="Proteomes" id="UP000251540"/>
    </source>
</evidence>
<evidence type="ECO:0000313" key="3">
    <source>
        <dbReference type="Proteomes" id="UP000251351"/>
    </source>
</evidence>
<dbReference type="Proteomes" id="UP000251540">
    <property type="component" value="Unassembled WGS sequence"/>
</dbReference>
<reference evidence="3 4" key="1">
    <citation type="submission" date="2018-04" db="EMBL/GenBank/DDBJ databases">
        <title>Whole genome sequencing of Salmonella enterica.</title>
        <authorList>
            <person name="Bell R."/>
        </authorList>
    </citation>
    <scope>NUCLEOTIDE SEQUENCE [LARGE SCALE GENOMIC DNA]</scope>
    <source>
        <strain evidence="1 4">CFSAN058609</strain>
        <strain evidence="2 3">CFSAN058610</strain>
    </source>
</reference>
<evidence type="ECO:0000313" key="2">
    <source>
        <dbReference type="EMBL" id="PUF49691.1"/>
    </source>
</evidence>
<dbReference type="Proteomes" id="UP000251351">
    <property type="component" value="Unassembled WGS sequence"/>
</dbReference>
<organism evidence="1 4">
    <name type="scientific">Salmonella enterica I</name>
    <dbReference type="NCBI Taxonomy" id="59201"/>
    <lineage>
        <taxon>Bacteria</taxon>
        <taxon>Pseudomonadati</taxon>
        <taxon>Pseudomonadota</taxon>
        <taxon>Gammaproteobacteria</taxon>
        <taxon>Enterobacterales</taxon>
        <taxon>Enterobacteriaceae</taxon>
        <taxon>Salmonella</taxon>
    </lineage>
</organism>
<dbReference type="EMBL" id="QARP01000072">
    <property type="protein sequence ID" value="PUF23921.1"/>
    <property type="molecule type" value="Genomic_DNA"/>
</dbReference>